<keyword evidence="8" id="KW-1185">Reference proteome</keyword>
<comment type="subcellular location">
    <subcellularLocation>
        <location evidence="1">Secreted</location>
    </subcellularLocation>
</comment>
<dbReference type="InterPro" id="IPR008983">
    <property type="entry name" value="Tumour_necrosis_fac-like_dom"/>
</dbReference>
<sequence>MWFVILLVYMLKASSAVEPSCQVCSKFDYERLLERVIRNELTLKDTLDKITKTNAKVEETLKRIETENAKLNLAMQGLEEKKRTIDDKIDALVDTGAKNMSEAVAEMKTAVQSLVKQTAQEWDVMKENSSVPHVMFHARQTTTGQRSYTTNQDVVFPTVLINDGGWYSPITGHFTASVAGVYMFMVQFCPYLHKWAYLEIVHAGRALQSSGHKGEDVIVCVSMQAFAKVAIGDEVWVRISATSEIYHDDTRSTSYAGLLISL</sequence>
<dbReference type="AlphaFoldDB" id="A0A9D4G766"/>
<dbReference type="PANTHER" id="PTHR22923">
    <property type="entry name" value="CEREBELLIN-RELATED"/>
    <property type="match status" value="1"/>
</dbReference>
<evidence type="ECO:0000256" key="1">
    <source>
        <dbReference type="ARBA" id="ARBA00004613"/>
    </source>
</evidence>
<evidence type="ECO:0000256" key="2">
    <source>
        <dbReference type="ARBA" id="ARBA00022525"/>
    </source>
</evidence>
<dbReference type="InterPro" id="IPR001073">
    <property type="entry name" value="C1q_dom"/>
</dbReference>
<organism evidence="7 8">
    <name type="scientific">Dreissena polymorpha</name>
    <name type="common">Zebra mussel</name>
    <name type="synonym">Mytilus polymorpha</name>
    <dbReference type="NCBI Taxonomy" id="45954"/>
    <lineage>
        <taxon>Eukaryota</taxon>
        <taxon>Metazoa</taxon>
        <taxon>Spiralia</taxon>
        <taxon>Lophotrochozoa</taxon>
        <taxon>Mollusca</taxon>
        <taxon>Bivalvia</taxon>
        <taxon>Autobranchia</taxon>
        <taxon>Heteroconchia</taxon>
        <taxon>Euheterodonta</taxon>
        <taxon>Imparidentia</taxon>
        <taxon>Neoheterodontei</taxon>
        <taxon>Myida</taxon>
        <taxon>Dreissenoidea</taxon>
        <taxon>Dreissenidae</taxon>
        <taxon>Dreissena</taxon>
    </lineage>
</organism>
<dbReference type="GO" id="GO:0005576">
    <property type="term" value="C:extracellular region"/>
    <property type="evidence" value="ECO:0007669"/>
    <property type="project" value="UniProtKB-SubCell"/>
</dbReference>
<evidence type="ECO:0000256" key="5">
    <source>
        <dbReference type="SAM" id="SignalP"/>
    </source>
</evidence>
<feature type="domain" description="C1q" evidence="6">
    <location>
        <begin position="129"/>
        <end position="262"/>
    </location>
</feature>
<comment type="caution">
    <text evidence="7">The sequence shown here is derived from an EMBL/GenBank/DDBJ whole genome shotgun (WGS) entry which is preliminary data.</text>
</comment>
<feature type="coiled-coil region" evidence="4">
    <location>
        <begin position="47"/>
        <end position="95"/>
    </location>
</feature>
<reference evidence="7" key="2">
    <citation type="submission" date="2020-11" db="EMBL/GenBank/DDBJ databases">
        <authorList>
            <person name="McCartney M.A."/>
            <person name="Auch B."/>
            <person name="Kono T."/>
            <person name="Mallez S."/>
            <person name="Becker A."/>
            <person name="Gohl D.M."/>
            <person name="Silverstein K.A.T."/>
            <person name="Koren S."/>
            <person name="Bechman K.B."/>
            <person name="Herman A."/>
            <person name="Abrahante J.E."/>
            <person name="Garbe J."/>
        </authorList>
    </citation>
    <scope>NUCLEOTIDE SEQUENCE</scope>
    <source>
        <strain evidence="7">Duluth1</strain>
        <tissue evidence="7">Whole animal</tissue>
    </source>
</reference>
<proteinExistence type="predicted"/>
<keyword evidence="3 5" id="KW-0732">Signal</keyword>
<dbReference type="PRINTS" id="PR00007">
    <property type="entry name" value="COMPLEMNTC1Q"/>
</dbReference>
<evidence type="ECO:0000259" key="6">
    <source>
        <dbReference type="PROSITE" id="PS50871"/>
    </source>
</evidence>
<dbReference type="EMBL" id="JAIWYP010000006">
    <property type="protein sequence ID" value="KAH3810086.1"/>
    <property type="molecule type" value="Genomic_DNA"/>
</dbReference>
<reference evidence="7" key="1">
    <citation type="journal article" date="2019" name="bioRxiv">
        <title>The Genome of the Zebra Mussel, Dreissena polymorpha: A Resource for Invasive Species Research.</title>
        <authorList>
            <person name="McCartney M.A."/>
            <person name="Auch B."/>
            <person name="Kono T."/>
            <person name="Mallez S."/>
            <person name="Zhang Y."/>
            <person name="Obille A."/>
            <person name="Becker A."/>
            <person name="Abrahante J.E."/>
            <person name="Garbe J."/>
            <person name="Badalamenti J.P."/>
            <person name="Herman A."/>
            <person name="Mangelson H."/>
            <person name="Liachko I."/>
            <person name="Sullivan S."/>
            <person name="Sone E.D."/>
            <person name="Koren S."/>
            <person name="Silverstein K.A.T."/>
            <person name="Beckman K.B."/>
            <person name="Gohl D.M."/>
        </authorList>
    </citation>
    <scope>NUCLEOTIDE SEQUENCE</scope>
    <source>
        <strain evidence="7">Duluth1</strain>
        <tissue evidence="7">Whole animal</tissue>
    </source>
</reference>
<gene>
    <name evidence="7" type="ORF">DPMN_138472</name>
</gene>
<name>A0A9D4G766_DREPO</name>
<keyword evidence="2" id="KW-0964">Secreted</keyword>
<dbReference type="SUPFAM" id="SSF49842">
    <property type="entry name" value="TNF-like"/>
    <property type="match status" value="1"/>
</dbReference>
<accession>A0A9D4G766</accession>
<evidence type="ECO:0000313" key="8">
    <source>
        <dbReference type="Proteomes" id="UP000828390"/>
    </source>
</evidence>
<dbReference type="Proteomes" id="UP000828390">
    <property type="component" value="Unassembled WGS sequence"/>
</dbReference>
<dbReference type="PROSITE" id="PS50871">
    <property type="entry name" value="C1Q"/>
    <property type="match status" value="1"/>
</dbReference>
<protein>
    <recommendedName>
        <fullName evidence="6">C1q domain-containing protein</fullName>
    </recommendedName>
</protein>
<evidence type="ECO:0000313" key="7">
    <source>
        <dbReference type="EMBL" id="KAH3810086.1"/>
    </source>
</evidence>
<dbReference type="Pfam" id="PF00386">
    <property type="entry name" value="C1q"/>
    <property type="match status" value="1"/>
</dbReference>
<evidence type="ECO:0000256" key="3">
    <source>
        <dbReference type="ARBA" id="ARBA00022729"/>
    </source>
</evidence>
<keyword evidence="4" id="KW-0175">Coiled coil</keyword>
<evidence type="ECO:0000256" key="4">
    <source>
        <dbReference type="SAM" id="Coils"/>
    </source>
</evidence>
<dbReference type="InterPro" id="IPR050822">
    <property type="entry name" value="Cerebellin_Synaptic_Org"/>
</dbReference>
<feature type="chain" id="PRO_5039719391" description="C1q domain-containing protein" evidence="5">
    <location>
        <begin position="17"/>
        <end position="262"/>
    </location>
</feature>
<feature type="signal peptide" evidence="5">
    <location>
        <begin position="1"/>
        <end position="16"/>
    </location>
</feature>
<dbReference type="PANTHER" id="PTHR22923:SF116">
    <property type="entry name" value="C1Q DOMAIN-CONTAINING PROTEIN"/>
    <property type="match status" value="1"/>
</dbReference>
<dbReference type="Gene3D" id="2.60.120.40">
    <property type="match status" value="1"/>
</dbReference>
<dbReference type="OrthoDB" id="6158548at2759"/>